<feature type="region of interest" description="Disordered" evidence="1">
    <location>
        <begin position="101"/>
        <end position="138"/>
    </location>
</feature>
<dbReference type="OrthoDB" id="3945418at2759"/>
<organism evidence="2 3">
    <name type="scientific">Zizania palustris</name>
    <name type="common">Northern wild rice</name>
    <dbReference type="NCBI Taxonomy" id="103762"/>
    <lineage>
        <taxon>Eukaryota</taxon>
        <taxon>Viridiplantae</taxon>
        <taxon>Streptophyta</taxon>
        <taxon>Embryophyta</taxon>
        <taxon>Tracheophyta</taxon>
        <taxon>Spermatophyta</taxon>
        <taxon>Magnoliopsida</taxon>
        <taxon>Liliopsida</taxon>
        <taxon>Poales</taxon>
        <taxon>Poaceae</taxon>
        <taxon>BOP clade</taxon>
        <taxon>Oryzoideae</taxon>
        <taxon>Oryzeae</taxon>
        <taxon>Zizaniinae</taxon>
        <taxon>Zizania</taxon>
    </lineage>
</organism>
<reference evidence="2" key="1">
    <citation type="journal article" date="2021" name="bioRxiv">
        <title>Whole Genome Assembly and Annotation of Northern Wild Rice, Zizania palustris L., Supports a Whole Genome Duplication in the Zizania Genus.</title>
        <authorList>
            <person name="Haas M."/>
            <person name="Kono T."/>
            <person name="Macchietto M."/>
            <person name="Millas R."/>
            <person name="McGilp L."/>
            <person name="Shao M."/>
            <person name="Duquette J."/>
            <person name="Hirsch C.N."/>
            <person name="Kimball J."/>
        </authorList>
    </citation>
    <scope>NUCLEOTIDE SEQUENCE</scope>
    <source>
        <tissue evidence="2">Fresh leaf tissue</tissue>
    </source>
</reference>
<evidence type="ECO:0000256" key="1">
    <source>
        <dbReference type="SAM" id="MobiDB-lite"/>
    </source>
</evidence>
<comment type="caution">
    <text evidence="2">The sequence shown here is derived from an EMBL/GenBank/DDBJ whole genome shotgun (WGS) entry which is preliminary data.</text>
</comment>
<dbReference type="Proteomes" id="UP000729402">
    <property type="component" value="Unassembled WGS sequence"/>
</dbReference>
<feature type="region of interest" description="Disordered" evidence="1">
    <location>
        <begin position="52"/>
        <end position="71"/>
    </location>
</feature>
<dbReference type="EMBL" id="JAAALK010000081">
    <property type="protein sequence ID" value="KAG8089128.1"/>
    <property type="molecule type" value="Genomic_DNA"/>
</dbReference>
<protein>
    <submittedName>
        <fullName evidence="2">Uncharacterized protein</fullName>
    </submittedName>
</protein>
<feature type="compositionally biased region" description="Basic and acidic residues" evidence="1">
    <location>
        <begin position="128"/>
        <end position="138"/>
    </location>
</feature>
<gene>
    <name evidence="2" type="ORF">GUJ93_ZPchr0011g26898</name>
</gene>
<keyword evidence="3" id="KW-1185">Reference proteome</keyword>
<reference evidence="2" key="2">
    <citation type="submission" date="2021-02" db="EMBL/GenBank/DDBJ databases">
        <authorList>
            <person name="Kimball J.A."/>
            <person name="Haas M.W."/>
            <person name="Macchietto M."/>
            <person name="Kono T."/>
            <person name="Duquette J."/>
            <person name="Shao M."/>
        </authorList>
    </citation>
    <scope>NUCLEOTIDE SEQUENCE</scope>
    <source>
        <tissue evidence="2">Fresh leaf tissue</tissue>
    </source>
</reference>
<sequence>MERELLLHPLSFRPPPPIYHLWQGPQGEEDGGRSSAEVFLTETRAALTELKEEHDNIKGMKGKNQPPEWSDYKSMPFSQCIINETLRVANIISLGSNRGRLNRTRNRTISGAGMDEGNPRCRCSGSPEAERVGSPRGG</sequence>
<name>A0A8J6BSB1_ZIZPA</name>
<accession>A0A8J6BSB1</accession>
<evidence type="ECO:0000313" key="2">
    <source>
        <dbReference type="EMBL" id="KAG8089128.1"/>
    </source>
</evidence>
<proteinExistence type="predicted"/>
<dbReference type="AlphaFoldDB" id="A0A8J6BSB1"/>
<evidence type="ECO:0000313" key="3">
    <source>
        <dbReference type="Proteomes" id="UP000729402"/>
    </source>
</evidence>